<accession>A0A9P8W5S3</accession>
<protein>
    <submittedName>
        <fullName evidence="1">Uncharacterized protein</fullName>
    </submittedName>
</protein>
<evidence type="ECO:0000313" key="1">
    <source>
        <dbReference type="EMBL" id="KAH6889947.1"/>
    </source>
</evidence>
<keyword evidence="2" id="KW-1185">Reference proteome</keyword>
<evidence type="ECO:0000313" key="2">
    <source>
        <dbReference type="Proteomes" id="UP000777438"/>
    </source>
</evidence>
<dbReference type="EMBL" id="JAGPYM010000010">
    <property type="protein sequence ID" value="KAH6889947.1"/>
    <property type="molecule type" value="Genomic_DNA"/>
</dbReference>
<comment type="caution">
    <text evidence="1">The sequence shown here is derived from an EMBL/GenBank/DDBJ whole genome shotgun (WGS) entry which is preliminary data.</text>
</comment>
<gene>
    <name evidence="1" type="ORF">B0T10DRAFT_513204</name>
</gene>
<dbReference type="OrthoDB" id="4883757at2759"/>
<dbReference type="AlphaFoldDB" id="A0A9P8W5S3"/>
<reference evidence="1 2" key="1">
    <citation type="journal article" date="2021" name="Nat. Commun.">
        <title>Genetic determinants of endophytism in the Arabidopsis root mycobiome.</title>
        <authorList>
            <person name="Mesny F."/>
            <person name="Miyauchi S."/>
            <person name="Thiergart T."/>
            <person name="Pickel B."/>
            <person name="Atanasova L."/>
            <person name="Karlsson M."/>
            <person name="Huettel B."/>
            <person name="Barry K.W."/>
            <person name="Haridas S."/>
            <person name="Chen C."/>
            <person name="Bauer D."/>
            <person name="Andreopoulos W."/>
            <person name="Pangilinan J."/>
            <person name="LaButti K."/>
            <person name="Riley R."/>
            <person name="Lipzen A."/>
            <person name="Clum A."/>
            <person name="Drula E."/>
            <person name="Henrissat B."/>
            <person name="Kohler A."/>
            <person name="Grigoriev I.V."/>
            <person name="Martin F.M."/>
            <person name="Hacquard S."/>
        </authorList>
    </citation>
    <scope>NUCLEOTIDE SEQUENCE [LARGE SCALE GENOMIC DNA]</scope>
    <source>
        <strain evidence="1 2">MPI-CAGE-CH-0241</strain>
    </source>
</reference>
<name>A0A9P8W5S3_9HYPO</name>
<organism evidence="1 2">
    <name type="scientific">Thelonectria olida</name>
    <dbReference type="NCBI Taxonomy" id="1576542"/>
    <lineage>
        <taxon>Eukaryota</taxon>
        <taxon>Fungi</taxon>
        <taxon>Dikarya</taxon>
        <taxon>Ascomycota</taxon>
        <taxon>Pezizomycotina</taxon>
        <taxon>Sordariomycetes</taxon>
        <taxon>Hypocreomycetidae</taxon>
        <taxon>Hypocreales</taxon>
        <taxon>Nectriaceae</taxon>
        <taxon>Thelonectria</taxon>
    </lineage>
</organism>
<dbReference type="Proteomes" id="UP000777438">
    <property type="component" value="Unassembled WGS sequence"/>
</dbReference>
<sequence>MAYTPVVHTIMNKLHLADAHTFREAFSHSQNVENCYNDRINPAKYLSRTFQHPVHLLATMFDTGCILSGSRALDFFVPGSATETSDWDFYVPGFKESVADMINILSFCGVQWELEGDTIAGDLLENGKASTTGAVLRRLWSWTQGLEEEERSKLMGGTLNAVLMAFIACPEKMAAGKFSIQKTPGGQIEIIPDESIQSPEDVQDALPSYEEQPGQPFNIMRGAIQTREGRQSIQLIIGCYYNSIKGSLSFLGDFYASHVQCFISGWCASHMYYSHTCSKKAFRWKKSYTRQTLAVEKAIAKYEERGFEFHPTSPDLAFRTLKDSDAFFLDYGDMYCDLVESTESQVVKTWLEERRQHIDSIGWVELDGDICAMIGPKKICSTKQSTFAEDQALPSLRTLRLADLVARSQRKPGFSDSLPASTVGKTLAGVKWDVVEAARSGSVFGELRHATPWSWTL</sequence>
<proteinExistence type="predicted"/>